<organism evidence="3 4">
    <name type="scientific">Bradyrhizobium forestalis</name>
    <dbReference type="NCBI Taxonomy" id="1419263"/>
    <lineage>
        <taxon>Bacteria</taxon>
        <taxon>Pseudomonadati</taxon>
        <taxon>Pseudomonadota</taxon>
        <taxon>Alphaproteobacteria</taxon>
        <taxon>Hyphomicrobiales</taxon>
        <taxon>Nitrobacteraceae</taxon>
        <taxon>Bradyrhizobium</taxon>
    </lineage>
</organism>
<feature type="chain" id="PRO_5014844591" description="DUF680 domain-containing protein" evidence="2">
    <location>
        <begin position="19"/>
        <end position="90"/>
    </location>
</feature>
<dbReference type="OrthoDB" id="8248202at2"/>
<proteinExistence type="predicted"/>
<comment type="caution">
    <text evidence="3">The sequence shown here is derived from an EMBL/GenBank/DDBJ whole genome shotgun (WGS) entry which is preliminary data.</text>
</comment>
<evidence type="ECO:0000313" key="3">
    <source>
        <dbReference type="EMBL" id="PJG54268.1"/>
    </source>
</evidence>
<name>A0A2M8R8X8_9BRAD</name>
<gene>
    <name evidence="3" type="ORF">CVM73_15745</name>
</gene>
<keyword evidence="2" id="KW-0732">Signal</keyword>
<sequence length="90" mass="9716">MMSKYLLVLLLAASPAAAQVKMTPKTNAAHPDPCAPIGRTADGKLVYSMKCETLPAPPPPAQAELRDPPAAEPEPETRRSGIFGWSYDRR</sequence>
<feature type="compositionally biased region" description="Basic and acidic residues" evidence="1">
    <location>
        <begin position="64"/>
        <end position="79"/>
    </location>
</feature>
<feature type="region of interest" description="Disordered" evidence="1">
    <location>
        <begin position="53"/>
        <end position="90"/>
    </location>
</feature>
<evidence type="ECO:0000256" key="1">
    <source>
        <dbReference type="SAM" id="MobiDB-lite"/>
    </source>
</evidence>
<feature type="signal peptide" evidence="2">
    <location>
        <begin position="1"/>
        <end position="18"/>
    </location>
</feature>
<evidence type="ECO:0000313" key="4">
    <source>
        <dbReference type="Proteomes" id="UP000231194"/>
    </source>
</evidence>
<dbReference type="Proteomes" id="UP000231194">
    <property type="component" value="Unassembled WGS sequence"/>
</dbReference>
<reference evidence="3 4" key="1">
    <citation type="submission" date="2017-11" db="EMBL/GenBank/DDBJ databases">
        <title>Bradyrhizobium forestalis sp. nov., an efficient nitrogen-fixing bacterium isolated from nodules of forest legume species in the Amazon.</title>
        <authorList>
            <person name="Costa E.M."/>
            <person name="Guimaraes A."/>
            <person name="Carvalho T.S."/>
            <person name="Rodrigues T.L."/>
            <person name="Ribeiro P.R.A."/>
            <person name="Lebbe L."/>
            <person name="Willems A."/>
            <person name="Moreira F.M.S."/>
        </authorList>
    </citation>
    <scope>NUCLEOTIDE SEQUENCE [LARGE SCALE GENOMIC DNA]</scope>
    <source>
        <strain evidence="3 4">INPA54B</strain>
    </source>
</reference>
<dbReference type="AlphaFoldDB" id="A0A2M8R8X8"/>
<keyword evidence="4" id="KW-1185">Reference proteome</keyword>
<protein>
    <recommendedName>
        <fullName evidence="5">DUF680 domain-containing protein</fullName>
    </recommendedName>
</protein>
<evidence type="ECO:0008006" key="5">
    <source>
        <dbReference type="Google" id="ProtNLM"/>
    </source>
</evidence>
<evidence type="ECO:0000256" key="2">
    <source>
        <dbReference type="SAM" id="SignalP"/>
    </source>
</evidence>
<dbReference type="EMBL" id="PGVG01000011">
    <property type="protein sequence ID" value="PJG54268.1"/>
    <property type="molecule type" value="Genomic_DNA"/>
</dbReference>
<accession>A0A2M8R8X8</accession>